<name>A0ABW0PMT5_9BURK</name>
<proteinExistence type="predicted"/>
<dbReference type="Proteomes" id="UP001596031">
    <property type="component" value="Unassembled WGS sequence"/>
</dbReference>
<dbReference type="InterPro" id="IPR029058">
    <property type="entry name" value="AB_hydrolase_fold"/>
</dbReference>
<evidence type="ECO:0000259" key="1">
    <source>
        <dbReference type="Pfam" id="PF07819"/>
    </source>
</evidence>
<reference evidence="3" key="1">
    <citation type="journal article" date="2019" name="Int. J. Syst. Evol. Microbiol.">
        <title>The Global Catalogue of Microorganisms (GCM) 10K type strain sequencing project: providing services to taxonomists for standard genome sequencing and annotation.</title>
        <authorList>
            <consortium name="The Broad Institute Genomics Platform"/>
            <consortium name="The Broad Institute Genome Sequencing Center for Infectious Disease"/>
            <person name="Wu L."/>
            <person name="Ma J."/>
        </authorList>
    </citation>
    <scope>NUCLEOTIDE SEQUENCE [LARGE SCALE GENOMIC DNA]</scope>
    <source>
        <strain evidence="3">CCUG 38813</strain>
    </source>
</reference>
<evidence type="ECO:0000313" key="2">
    <source>
        <dbReference type="EMBL" id="MFC5511794.1"/>
    </source>
</evidence>
<accession>A0ABW0PMT5</accession>
<comment type="caution">
    <text evidence="2">The sequence shown here is derived from an EMBL/GenBank/DDBJ whole genome shotgun (WGS) entry which is preliminary data.</text>
</comment>
<evidence type="ECO:0000313" key="3">
    <source>
        <dbReference type="Proteomes" id="UP001596031"/>
    </source>
</evidence>
<dbReference type="InterPro" id="IPR012908">
    <property type="entry name" value="PGAP1-ab_dom-like"/>
</dbReference>
<dbReference type="SUPFAM" id="SSF53474">
    <property type="entry name" value="alpha/beta-Hydrolases"/>
    <property type="match status" value="1"/>
</dbReference>
<gene>
    <name evidence="2" type="ORF">ACFPOU_11745</name>
</gene>
<feature type="domain" description="GPI inositol-deacylase PGAP1-like alpha/beta" evidence="1">
    <location>
        <begin position="211"/>
        <end position="306"/>
    </location>
</feature>
<organism evidence="2 3">
    <name type="scientific">Massilia jejuensis</name>
    <dbReference type="NCBI Taxonomy" id="648894"/>
    <lineage>
        <taxon>Bacteria</taxon>
        <taxon>Pseudomonadati</taxon>
        <taxon>Pseudomonadota</taxon>
        <taxon>Betaproteobacteria</taxon>
        <taxon>Burkholderiales</taxon>
        <taxon>Oxalobacteraceae</taxon>
        <taxon>Telluria group</taxon>
        <taxon>Massilia</taxon>
    </lineage>
</organism>
<protein>
    <submittedName>
        <fullName evidence="2">Esterase/lipase family protein</fullName>
    </submittedName>
</protein>
<dbReference type="Pfam" id="PF07819">
    <property type="entry name" value="PGAP1"/>
    <property type="match status" value="1"/>
</dbReference>
<dbReference type="EMBL" id="JBHSMS010000036">
    <property type="protein sequence ID" value="MFC5511794.1"/>
    <property type="molecule type" value="Genomic_DNA"/>
</dbReference>
<dbReference type="Gene3D" id="3.40.50.1820">
    <property type="entry name" value="alpha/beta hydrolase"/>
    <property type="match status" value="1"/>
</dbReference>
<sequence>MNARARKSPPEARPRHVHAADLDGAGRLLLLGIEVLVDQVEVLHLKLLGRPLAPPGAGGVTGIVYRRVKSTIRITGHWIGRRRPGAGAPRHSTAQREAVLAALNGLFGDLLARTGNPLAIPMRLRIGGQPLATTAAALAALPDAGPKLLILVHGLCRCDLQWQRAGHDHGAALARDLGYTTLYLHYNSGRHISTNGRALALLLEELVGAWPRRVEEITLLTHSMGGLVARSACHYAEQAGYGWRAQLRHLVFLGTPHHGAPLERHGNWLTAVLGRSMITAPFARLGELRSAGITDLRHANLVDEDWRGRNRFDQDGTLPRALALPAGVRCYTVAGSTGRRAGDLRDRLLGDGLVPLDTALGRHADPARSLVFPASHQWTGFGIHHLDLLSRPEVYAQLRHWLGKRRRKDRDGIKAGR</sequence>
<dbReference type="RefSeq" id="WP_379721112.1">
    <property type="nucleotide sequence ID" value="NZ_JBHSMS010000036.1"/>
</dbReference>
<keyword evidence="3" id="KW-1185">Reference proteome</keyword>